<evidence type="ECO:0000256" key="5">
    <source>
        <dbReference type="ARBA" id="ARBA00022989"/>
    </source>
</evidence>
<gene>
    <name evidence="8" type="ORF">DPCES_0636</name>
</gene>
<dbReference type="InterPro" id="IPR005614">
    <property type="entry name" value="NrfD-like"/>
</dbReference>
<feature type="transmembrane region" description="Helical" evidence="7">
    <location>
        <begin position="271"/>
        <end position="291"/>
    </location>
</feature>
<dbReference type="PANTHER" id="PTHR34856:SF2">
    <property type="entry name" value="PROTEIN NRFD"/>
    <property type="match status" value="1"/>
</dbReference>
<dbReference type="InterPro" id="IPR052049">
    <property type="entry name" value="Electron_transfer_protein"/>
</dbReference>
<feature type="transmembrane region" description="Helical" evidence="7">
    <location>
        <begin position="223"/>
        <end position="251"/>
    </location>
</feature>
<evidence type="ECO:0000313" key="8">
    <source>
        <dbReference type="EMBL" id="CDX00523.1"/>
    </source>
</evidence>
<evidence type="ECO:0000256" key="2">
    <source>
        <dbReference type="ARBA" id="ARBA00008929"/>
    </source>
</evidence>
<comment type="similarity">
    <text evidence="2">Belongs to the NrfD family.</text>
</comment>
<dbReference type="PATRIC" id="fig|49338.4.peg.679"/>
<keyword evidence="5 7" id="KW-1133">Transmembrane helix</keyword>
<evidence type="ECO:0000256" key="4">
    <source>
        <dbReference type="ARBA" id="ARBA00022692"/>
    </source>
</evidence>
<accession>A0A098AVC8</accession>
<dbReference type="GO" id="GO:0005886">
    <property type="term" value="C:plasma membrane"/>
    <property type="evidence" value="ECO:0007669"/>
    <property type="project" value="UniProtKB-SubCell"/>
</dbReference>
<dbReference type="EMBL" id="LK996017">
    <property type="protein sequence ID" value="CDX00523.1"/>
    <property type="molecule type" value="Genomic_DNA"/>
</dbReference>
<dbReference type="Pfam" id="PF03916">
    <property type="entry name" value="NrfD"/>
    <property type="match status" value="1"/>
</dbReference>
<keyword evidence="3" id="KW-1003">Cell membrane</keyword>
<feature type="transmembrane region" description="Helical" evidence="7">
    <location>
        <begin position="120"/>
        <end position="142"/>
    </location>
</feature>
<feature type="transmembrane region" description="Helical" evidence="7">
    <location>
        <begin position="154"/>
        <end position="175"/>
    </location>
</feature>
<dbReference type="RefSeq" id="WP_208925241.1">
    <property type="nucleotide sequence ID" value="NZ_JAYFNZ010000022.1"/>
</dbReference>
<feature type="transmembrane region" description="Helical" evidence="7">
    <location>
        <begin position="47"/>
        <end position="71"/>
    </location>
</feature>
<feature type="transmembrane region" description="Helical" evidence="7">
    <location>
        <begin position="83"/>
        <end position="100"/>
    </location>
</feature>
<dbReference type="PANTHER" id="PTHR34856">
    <property type="entry name" value="PROTEIN NRFD"/>
    <property type="match status" value="1"/>
</dbReference>
<dbReference type="AlphaFoldDB" id="A0A098AVC8"/>
<name>A0A098AVC8_DESHA</name>
<evidence type="ECO:0000256" key="6">
    <source>
        <dbReference type="ARBA" id="ARBA00023136"/>
    </source>
</evidence>
<comment type="subcellular location">
    <subcellularLocation>
        <location evidence="1">Cell membrane</location>
        <topology evidence="1">Multi-pass membrane protein</topology>
    </subcellularLocation>
</comment>
<feature type="transmembrane region" description="Helical" evidence="7">
    <location>
        <begin position="365"/>
        <end position="383"/>
    </location>
</feature>
<reference evidence="8" key="1">
    <citation type="submission" date="2014-07" db="EMBL/GenBank/DDBJ databases">
        <authorList>
            <person name="Hornung V.Bastian."/>
        </authorList>
    </citation>
    <scope>NUCLEOTIDE SEQUENCE</scope>
    <source>
        <strain evidence="8">PCE-S</strain>
    </source>
</reference>
<evidence type="ECO:0000256" key="7">
    <source>
        <dbReference type="SAM" id="Phobius"/>
    </source>
</evidence>
<keyword evidence="6 7" id="KW-0472">Membrane</keyword>
<evidence type="ECO:0000256" key="1">
    <source>
        <dbReference type="ARBA" id="ARBA00004651"/>
    </source>
</evidence>
<feature type="transmembrane region" description="Helical" evidence="7">
    <location>
        <begin position="187"/>
        <end position="211"/>
    </location>
</feature>
<proteinExistence type="inferred from homology"/>
<keyword evidence="4 7" id="KW-0812">Transmembrane</keyword>
<dbReference type="Gene3D" id="1.20.1630.10">
    <property type="entry name" value="Formate dehydrogenase/DMSO reductase domain"/>
    <property type="match status" value="1"/>
</dbReference>
<feature type="transmembrane region" description="Helical" evidence="7">
    <location>
        <begin position="7"/>
        <end position="27"/>
    </location>
</feature>
<organism evidence="8">
    <name type="scientific">Desulfitobacterium hafniense</name>
    <name type="common">Desulfitobacterium frappieri</name>
    <dbReference type="NCBI Taxonomy" id="49338"/>
    <lineage>
        <taxon>Bacteria</taxon>
        <taxon>Bacillati</taxon>
        <taxon>Bacillota</taxon>
        <taxon>Clostridia</taxon>
        <taxon>Eubacteriales</taxon>
        <taxon>Desulfitobacteriaceae</taxon>
        <taxon>Desulfitobacterium</taxon>
    </lineage>
</organism>
<protein>
    <submittedName>
        <fullName evidence="8">Molybdopterin oxidoreductase, membrane subunit</fullName>
    </submittedName>
</protein>
<feature type="transmembrane region" description="Helical" evidence="7">
    <location>
        <begin position="300"/>
        <end position="320"/>
    </location>
</feature>
<sequence length="413" mass="45150">MDNKQKNLIWFGILGLLTLAGLGAWLYQMANGLILTGMRNIVSWGLYITAFMFFVGLSAGGLIVSSSATVFNIAPFKKVSLPAVLLSVVCVIMAALFIVVDLGKPQRMFNLLLHSQFKSPLMWDVIVITAYLLISVLYLYFMTRPNPDQRKIRIMSRIALPVAIGVHSVTAWIFGLQIARVAWHSALMAPLFVASALDSGLALLLIVLLALNRSGKYKVEDQLFSSLAGLLAVFVAVDAFFIGCEVLTFIYPGEEKVMNAVSLLFTGSLAPFFWGEILLGLFLPFLILVFARNRAKKSSILLASVLIVVGVFFKRVWLLFSSFVFPLVPGQLGVTLGEFREGVDSIVIPNIWATAGSYSPTMIEGLIFLGIISSGILLFRLLFQGLISAQSPKALVRENITSRSNTSQVLGGK</sequence>
<evidence type="ECO:0000256" key="3">
    <source>
        <dbReference type="ARBA" id="ARBA00022475"/>
    </source>
</evidence>